<feature type="domain" description="HTH lacI-type" evidence="4">
    <location>
        <begin position="1"/>
        <end position="55"/>
    </location>
</feature>
<evidence type="ECO:0000313" key="5">
    <source>
        <dbReference type="EMBL" id="TLU72067.1"/>
    </source>
</evidence>
<dbReference type="OrthoDB" id="8433438at2"/>
<dbReference type="GO" id="GO:0000976">
    <property type="term" value="F:transcription cis-regulatory region binding"/>
    <property type="evidence" value="ECO:0007669"/>
    <property type="project" value="TreeGrafter"/>
</dbReference>
<evidence type="ECO:0000256" key="2">
    <source>
        <dbReference type="ARBA" id="ARBA00023125"/>
    </source>
</evidence>
<dbReference type="PANTHER" id="PTHR30146">
    <property type="entry name" value="LACI-RELATED TRANSCRIPTIONAL REPRESSOR"/>
    <property type="match status" value="1"/>
</dbReference>
<dbReference type="EMBL" id="VCDI01000004">
    <property type="protein sequence ID" value="TLU72067.1"/>
    <property type="molecule type" value="Genomic_DNA"/>
</dbReference>
<dbReference type="Gene3D" id="1.10.260.40">
    <property type="entry name" value="lambda repressor-like DNA-binding domains"/>
    <property type="match status" value="1"/>
</dbReference>
<reference evidence="5 6" key="1">
    <citation type="submission" date="2019-05" db="EMBL/GenBank/DDBJ databases">
        <authorList>
            <person name="Pankratov T."/>
            <person name="Grouzdev D."/>
        </authorList>
    </citation>
    <scope>NUCLEOTIDE SEQUENCE [LARGE SCALE GENOMIC DNA]</scope>
    <source>
        <strain evidence="5 6">KEBCLARHB70R</strain>
    </source>
</reference>
<dbReference type="InterPro" id="IPR000843">
    <property type="entry name" value="HTH_LacI"/>
</dbReference>
<dbReference type="Gene3D" id="3.40.50.2300">
    <property type="match status" value="2"/>
</dbReference>
<dbReference type="RefSeq" id="WP_138326474.1">
    <property type="nucleotide sequence ID" value="NZ_VCDI01000004.1"/>
</dbReference>
<comment type="caution">
    <text evidence="5">The sequence shown here is derived from an EMBL/GenBank/DDBJ whole genome shotgun (WGS) entry which is preliminary data.</text>
</comment>
<dbReference type="SUPFAM" id="SSF53822">
    <property type="entry name" value="Periplasmic binding protein-like I"/>
    <property type="match status" value="1"/>
</dbReference>
<evidence type="ECO:0000313" key="6">
    <source>
        <dbReference type="Proteomes" id="UP000305654"/>
    </source>
</evidence>
<dbReference type="Pfam" id="PF13377">
    <property type="entry name" value="Peripla_BP_3"/>
    <property type="match status" value="1"/>
</dbReference>
<keyword evidence="1" id="KW-0805">Transcription regulation</keyword>
<keyword evidence="6" id="KW-1185">Reference proteome</keyword>
<dbReference type="Proteomes" id="UP000305654">
    <property type="component" value="Unassembled WGS sequence"/>
</dbReference>
<proteinExistence type="predicted"/>
<gene>
    <name evidence="5" type="ORF">FE263_13150</name>
</gene>
<dbReference type="Pfam" id="PF00356">
    <property type="entry name" value="LacI"/>
    <property type="match status" value="1"/>
</dbReference>
<dbReference type="GO" id="GO:0003700">
    <property type="term" value="F:DNA-binding transcription factor activity"/>
    <property type="evidence" value="ECO:0007669"/>
    <property type="project" value="TreeGrafter"/>
</dbReference>
<dbReference type="SUPFAM" id="SSF47413">
    <property type="entry name" value="lambda repressor-like DNA-binding domains"/>
    <property type="match status" value="1"/>
</dbReference>
<dbReference type="InterPro" id="IPR010982">
    <property type="entry name" value="Lambda_DNA-bd_dom_sf"/>
</dbReference>
<dbReference type="AlphaFoldDB" id="A0A5R9J6E4"/>
<name>A0A5R9J6E4_9PROT</name>
<dbReference type="CDD" id="cd01392">
    <property type="entry name" value="HTH_LacI"/>
    <property type="match status" value="1"/>
</dbReference>
<dbReference type="InterPro" id="IPR046335">
    <property type="entry name" value="LacI/GalR-like_sensor"/>
</dbReference>
<evidence type="ECO:0000259" key="4">
    <source>
        <dbReference type="PROSITE" id="PS50932"/>
    </source>
</evidence>
<sequence>MDIKALARHLDLSIGTVSRALNDRKDVRDATRLRVREAAAAMGYAPNHSGRALRRGRTNAIAFVLRPSVDSASHGDPFFMALFDGIQHALAGAGLDLIVLLPRRDEDQLAFLVRAVSRGLADGWLLSATTRHDERIPFLLERGVPFATLGRSLSGGAQSWIDLDFETMVTEAVRRLAARGHRRIAAIEPGSDINLGHVVEECWRNALVQAGLDPDPDLLVRVEPDEAGGHLAAGRLLDLPRPPTAAVLTGETTPIGVYRALRERGLTPGRNFAVIATGDAPACRALSPALTRYTCSLHDLGMALAASLLARLDPDADPEPVQQLWPMRLVEGASDG</sequence>
<dbReference type="PANTHER" id="PTHR30146:SF155">
    <property type="entry name" value="ALANINE RACEMASE"/>
    <property type="match status" value="1"/>
</dbReference>
<keyword evidence="2 5" id="KW-0238">DNA-binding</keyword>
<keyword evidence="3" id="KW-0804">Transcription</keyword>
<accession>A0A5R9J6E4</accession>
<dbReference type="PROSITE" id="PS50932">
    <property type="entry name" value="HTH_LACI_2"/>
    <property type="match status" value="1"/>
</dbReference>
<evidence type="ECO:0000256" key="1">
    <source>
        <dbReference type="ARBA" id="ARBA00023015"/>
    </source>
</evidence>
<dbReference type="SMART" id="SM00354">
    <property type="entry name" value="HTH_LACI"/>
    <property type="match status" value="1"/>
</dbReference>
<evidence type="ECO:0000256" key="3">
    <source>
        <dbReference type="ARBA" id="ARBA00023163"/>
    </source>
</evidence>
<protein>
    <submittedName>
        <fullName evidence="5">LacI family DNA-binding transcriptional regulator</fullName>
    </submittedName>
</protein>
<organism evidence="5 6">
    <name type="scientific">Lichenicoccus roseus</name>
    <dbReference type="NCBI Taxonomy" id="2683649"/>
    <lineage>
        <taxon>Bacteria</taxon>
        <taxon>Pseudomonadati</taxon>
        <taxon>Pseudomonadota</taxon>
        <taxon>Alphaproteobacteria</taxon>
        <taxon>Acetobacterales</taxon>
        <taxon>Acetobacteraceae</taxon>
        <taxon>Lichenicoccus</taxon>
    </lineage>
</organism>
<dbReference type="InterPro" id="IPR028082">
    <property type="entry name" value="Peripla_BP_I"/>
</dbReference>